<evidence type="ECO:0000313" key="5">
    <source>
        <dbReference type="EMBL" id="KDQ65126.1"/>
    </source>
</evidence>
<name>A0A067QQZ9_9AGAM</name>
<dbReference type="InterPro" id="IPR019318">
    <property type="entry name" value="Gua_nucleotide_exch_fac_Ric8"/>
</dbReference>
<keyword evidence="6" id="KW-1185">Reference proteome</keyword>
<feature type="compositionally biased region" description="Low complexity" evidence="4">
    <location>
        <begin position="489"/>
        <end position="498"/>
    </location>
</feature>
<dbReference type="GO" id="GO:0007186">
    <property type="term" value="P:G protein-coupled receptor signaling pathway"/>
    <property type="evidence" value="ECO:0007669"/>
    <property type="project" value="TreeGrafter"/>
</dbReference>
<evidence type="ECO:0000256" key="3">
    <source>
        <dbReference type="ARBA" id="ARBA00023186"/>
    </source>
</evidence>
<dbReference type="OrthoDB" id="5585685at2759"/>
<organism evidence="5 6">
    <name type="scientific">Jaapia argillacea MUCL 33604</name>
    <dbReference type="NCBI Taxonomy" id="933084"/>
    <lineage>
        <taxon>Eukaryota</taxon>
        <taxon>Fungi</taxon>
        <taxon>Dikarya</taxon>
        <taxon>Basidiomycota</taxon>
        <taxon>Agaricomycotina</taxon>
        <taxon>Agaricomycetes</taxon>
        <taxon>Agaricomycetidae</taxon>
        <taxon>Jaapiales</taxon>
        <taxon>Jaapiaceae</taxon>
        <taxon>Jaapia</taxon>
    </lineage>
</organism>
<dbReference type="Pfam" id="PF10165">
    <property type="entry name" value="Ric8"/>
    <property type="match status" value="1"/>
</dbReference>
<evidence type="ECO:0000313" key="6">
    <source>
        <dbReference type="Proteomes" id="UP000027265"/>
    </source>
</evidence>
<dbReference type="GO" id="GO:0005085">
    <property type="term" value="F:guanyl-nucleotide exchange factor activity"/>
    <property type="evidence" value="ECO:0007669"/>
    <property type="project" value="UniProtKB-KW"/>
</dbReference>
<accession>A0A067QQZ9</accession>
<dbReference type="InParanoid" id="A0A067QQZ9"/>
<proteinExistence type="inferred from homology"/>
<comment type="similarity">
    <text evidence="1">Belongs to the synembryn family.</text>
</comment>
<protein>
    <submittedName>
        <fullName evidence="5">Uncharacterized protein</fullName>
    </submittedName>
</protein>
<reference evidence="6" key="1">
    <citation type="journal article" date="2014" name="Proc. Natl. Acad. Sci. U.S.A.">
        <title>Extensive sampling of basidiomycete genomes demonstrates inadequacy of the white-rot/brown-rot paradigm for wood decay fungi.</title>
        <authorList>
            <person name="Riley R."/>
            <person name="Salamov A.A."/>
            <person name="Brown D.W."/>
            <person name="Nagy L.G."/>
            <person name="Floudas D."/>
            <person name="Held B.W."/>
            <person name="Levasseur A."/>
            <person name="Lombard V."/>
            <person name="Morin E."/>
            <person name="Otillar R."/>
            <person name="Lindquist E.A."/>
            <person name="Sun H."/>
            <person name="LaButti K.M."/>
            <person name="Schmutz J."/>
            <person name="Jabbour D."/>
            <person name="Luo H."/>
            <person name="Baker S.E."/>
            <person name="Pisabarro A.G."/>
            <person name="Walton J.D."/>
            <person name="Blanchette R.A."/>
            <person name="Henrissat B."/>
            <person name="Martin F."/>
            <person name="Cullen D."/>
            <person name="Hibbett D.S."/>
            <person name="Grigoriev I.V."/>
        </authorList>
    </citation>
    <scope>NUCLEOTIDE SEQUENCE [LARGE SCALE GENOMIC DNA]</scope>
    <source>
        <strain evidence="6">MUCL 33604</strain>
    </source>
</reference>
<dbReference type="GO" id="GO:0001965">
    <property type="term" value="F:G-protein alpha-subunit binding"/>
    <property type="evidence" value="ECO:0007669"/>
    <property type="project" value="TreeGrafter"/>
</dbReference>
<dbReference type="PANTHER" id="PTHR12425:SF5">
    <property type="entry name" value="SYNEMBRYN"/>
    <property type="match status" value="1"/>
</dbReference>
<dbReference type="GO" id="GO:0005737">
    <property type="term" value="C:cytoplasm"/>
    <property type="evidence" value="ECO:0007669"/>
    <property type="project" value="TreeGrafter"/>
</dbReference>
<keyword evidence="3" id="KW-0143">Chaperone</keyword>
<gene>
    <name evidence="5" type="ORF">JAAARDRAFT_685310</name>
</gene>
<feature type="region of interest" description="Disordered" evidence="4">
    <location>
        <begin position="486"/>
        <end position="505"/>
    </location>
</feature>
<dbReference type="Proteomes" id="UP000027265">
    <property type="component" value="Unassembled WGS sequence"/>
</dbReference>
<keyword evidence="2" id="KW-0344">Guanine-nucleotide releasing factor</keyword>
<feature type="region of interest" description="Disordered" evidence="4">
    <location>
        <begin position="280"/>
        <end position="310"/>
    </location>
</feature>
<dbReference type="EMBL" id="KL197709">
    <property type="protein sequence ID" value="KDQ65126.1"/>
    <property type="molecule type" value="Genomic_DNA"/>
</dbReference>
<dbReference type="HOGENOM" id="CLU_015532_1_0_1"/>
<dbReference type="AlphaFoldDB" id="A0A067QQZ9"/>
<dbReference type="PANTHER" id="PTHR12425">
    <property type="entry name" value="SYNEMBRYN"/>
    <property type="match status" value="1"/>
</dbReference>
<evidence type="ECO:0000256" key="4">
    <source>
        <dbReference type="SAM" id="MobiDB-lite"/>
    </source>
</evidence>
<evidence type="ECO:0000256" key="1">
    <source>
        <dbReference type="ARBA" id="ARBA00009049"/>
    </source>
</evidence>
<evidence type="ECO:0000256" key="2">
    <source>
        <dbReference type="ARBA" id="ARBA00022658"/>
    </source>
</evidence>
<sequence>MPSVLENYSSLTPTSPRKHILAVLQSAMNDARQALALLKTLGRTKAVSDLIATQKNLSILRVLFLHYRQSDPEASNEALRCVANALLLIERGRTLWVDEDVGGSEVVIDMLRRSSSPDQIFLACRILFLCTASPSLSSSYITTLVGGTTSTKTPTIVELIGSNLDSLTAACQSGASMSKEAMTDLLKFTFNLLNHYPKLVPCNPQDPLAQPKETEPKVIGDFWNTRLDGLLPPLLRAFNTLPLPSPSPLSAPLSHVIHCLITIPCSLELRPVWFKGGASETSESPALGSPGSAFSVTGHEDRNESSKTGPIERALSALSIHRRSSSSRPSSPPSPSLITSVDTLSRAYTLLDLSMEHYLPGNIDVDEPSIRDKCRQEGIYTLDDAISPVTVLLSRLCLSYEDAKVRVREWLLPATLDRTSPLELRSDLLGRCIRFLGSVYHPRLKDAVGEMLFAICDSDAGVLSAYLGYGNVAGFLYHKGVMAAPPRPSSTAAPSSTPDGTPIDPITGVAVVNDEGPDMTEEEKEREAERLFVLFDRLERTGAIRPGQNPLRQAMQRMSGQ</sequence>